<keyword evidence="1" id="KW-1133">Transmembrane helix</keyword>
<keyword evidence="1" id="KW-0472">Membrane</keyword>
<feature type="transmembrane region" description="Helical" evidence="1">
    <location>
        <begin position="28"/>
        <end position="50"/>
    </location>
</feature>
<evidence type="ECO:0000313" key="2">
    <source>
        <dbReference type="EMBL" id="CAD9745890.1"/>
    </source>
</evidence>
<name>A0A7S2TF87_9EUKA</name>
<reference evidence="2" key="1">
    <citation type="submission" date="2021-01" db="EMBL/GenBank/DDBJ databases">
        <authorList>
            <person name="Corre E."/>
            <person name="Pelletier E."/>
            <person name="Niang G."/>
            <person name="Scheremetjew M."/>
            <person name="Finn R."/>
            <person name="Kale V."/>
            <person name="Holt S."/>
            <person name="Cochrane G."/>
            <person name="Meng A."/>
            <person name="Brown T."/>
            <person name="Cohen L."/>
        </authorList>
    </citation>
    <scope>NUCLEOTIDE SEQUENCE</scope>
    <source>
        <strain evidence="2">CCMP622</strain>
    </source>
</reference>
<keyword evidence="1" id="KW-0812">Transmembrane</keyword>
<accession>A0A7S2TF87</accession>
<sequence>MILLSPVEVSQRGYMRMHWALLLQGFNLLRYSGLLLLVLVPDAGAVLLAVRLGTEAVLAKADVQQLLVANLGGVIGDLDHLRVVPQRVVRWVLLGPARVADTCAQDSWHAFR</sequence>
<dbReference type="AlphaFoldDB" id="A0A7S2TF87"/>
<proteinExistence type="predicted"/>
<dbReference type="EMBL" id="HBHP01001580">
    <property type="protein sequence ID" value="CAD9745890.1"/>
    <property type="molecule type" value="Transcribed_RNA"/>
</dbReference>
<organism evidence="2">
    <name type="scientific">Lotharella oceanica</name>
    <dbReference type="NCBI Taxonomy" id="641309"/>
    <lineage>
        <taxon>Eukaryota</taxon>
        <taxon>Sar</taxon>
        <taxon>Rhizaria</taxon>
        <taxon>Cercozoa</taxon>
        <taxon>Chlorarachniophyceae</taxon>
        <taxon>Lotharella</taxon>
    </lineage>
</organism>
<evidence type="ECO:0000256" key="1">
    <source>
        <dbReference type="SAM" id="Phobius"/>
    </source>
</evidence>
<gene>
    <name evidence="2" type="ORF">LSP00402_LOCUS1026</name>
</gene>
<protein>
    <submittedName>
        <fullName evidence="2">Uncharacterized protein</fullName>
    </submittedName>
</protein>